<dbReference type="InterPro" id="IPR002110">
    <property type="entry name" value="Ankyrin_rpt"/>
</dbReference>
<dbReference type="GO" id="GO:0004842">
    <property type="term" value="F:ubiquitin-protein transferase activity"/>
    <property type="evidence" value="ECO:0007669"/>
    <property type="project" value="TreeGrafter"/>
</dbReference>
<proteinExistence type="predicted"/>
<keyword evidence="2" id="KW-0040">ANK repeat</keyword>
<keyword evidence="1" id="KW-0677">Repeat</keyword>
<dbReference type="PANTHER" id="PTHR24171:SF8">
    <property type="entry name" value="BRCA1-ASSOCIATED RING DOMAIN PROTEIN 1"/>
    <property type="match status" value="1"/>
</dbReference>
<evidence type="ECO:0000313" key="3">
    <source>
        <dbReference type="EMBL" id="GAG38651.1"/>
    </source>
</evidence>
<protein>
    <submittedName>
        <fullName evidence="3">Uncharacterized protein</fullName>
    </submittedName>
</protein>
<dbReference type="EMBL" id="BARS01043343">
    <property type="protein sequence ID" value="GAG38651.1"/>
    <property type="molecule type" value="Genomic_DNA"/>
</dbReference>
<dbReference type="InterPro" id="IPR036770">
    <property type="entry name" value="Ankyrin_rpt-contain_sf"/>
</dbReference>
<comment type="caution">
    <text evidence="3">The sequence shown here is derived from an EMBL/GenBank/DDBJ whole genome shotgun (WGS) entry which is preliminary data.</text>
</comment>
<evidence type="ECO:0000256" key="1">
    <source>
        <dbReference type="ARBA" id="ARBA00022737"/>
    </source>
</evidence>
<dbReference type="GO" id="GO:0031436">
    <property type="term" value="C:BRCA1-BARD1 complex"/>
    <property type="evidence" value="ECO:0007669"/>
    <property type="project" value="TreeGrafter"/>
</dbReference>
<dbReference type="Gene3D" id="1.25.40.20">
    <property type="entry name" value="Ankyrin repeat-containing domain"/>
    <property type="match status" value="1"/>
</dbReference>
<dbReference type="GO" id="GO:0085020">
    <property type="term" value="P:protein K6-linked ubiquitination"/>
    <property type="evidence" value="ECO:0007669"/>
    <property type="project" value="TreeGrafter"/>
</dbReference>
<feature type="non-terminal residue" evidence="3">
    <location>
        <position position="1"/>
    </location>
</feature>
<gene>
    <name evidence="3" type="ORF">S01H1_65636</name>
</gene>
<dbReference type="PROSITE" id="PS50297">
    <property type="entry name" value="ANK_REP_REGION"/>
    <property type="match status" value="1"/>
</dbReference>
<dbReference type="AlphaFoldDB" id="X0YPL7"/>
<dbReference type="SMART" id="SM00248">
    <property type="entry name" value="ANK"/>
    <property type="match status" value="1"/>
</dbReference>
<dbReference type="PROSITE" id="PS50088">
    <property type="entry name" value="ANK_REPEAT"/>
    <property type="match status" value="1"/>
</dbReference>
<evidence type="ECO:0000256" key="2">
    <source>
        <dbReference type="ARBA" id="ARBA00023043"/>
    </source>
</evidence>
<name>X0YPL7_9ZZZZ</name>
<sequence length="160" mass="17306">QACGVRRSLAECKIPISDSVEAVKLMLESDVDVNATDNLGDTALHGAARIKSAEIVQLLVDAGAKVNVVNKRGQTPLFTAEHYWPVGIALTYKRSDAGDLLRKLSVPTSVTAAIAEWGTLSADVRSKVEALLQAELQSIEGEFERRKQDPVGPLIKKDNR</sequence>
<dbReference type="GO" id="GO:0070531">
    <property type="term" value="C:BRCA1-A complex"/>
    <property type="evidence" value="ECO:0007669"/>
    <property type="project" value="TreeGrafter"/>
</dbReference>
<accession>X0YPL7</accession>
<dbReference type="PANTHER" id="PTHR24171">
    <property type="entry name" value="ANKYRIN REPEAT DOMAIN-CONTAINING PROTEIN 39-RELATED"/>
    <property type="match status" value="1"/>
</dbReference>
<dbReference type="SUPFAM" id="SSF48403">
    <property type="entry name" value="Ankyrin repeat"/>
    <property type="match status" value="1"/>
</dbReference>
<organism evidence="3">
    <name type="scientific">marine sediment metagenome</name>
    <dbReference type="NCBI Taxonomy" id="412755"/>
    <lineage>
        <taxon>unclassified sequences</taxon>
        <taxon>metagenomes</taxon>
        <taxon>ecological metagenomes</taxon>
    </lineage>
</organism>
<dbReference type="Pfam" id="PF12796">
    <property type="entry name" value="Ank_2"/>
    <property type="match status" value="1"/>
</dbReference>
<reference evidence="3" key="1">
    <citation type="journal article" date="2014" name="Front. Microbiol.">
        <title>High frequency of phylogenetically diverse reductive dehalogenase-homologous genes in deep subseafloor sedimentary metagenomes.</title>
        <authorList>
            <person name="Kawai M."/>
            <person name="Futagami T."/>
            <person name="Toyoda A."/>
            <person name="Takaki Y."/>
            <person name="Nishi S."/>
            <person name="Hori S."/>
            <person name="Arai W."/>
            <person name="Tsubouchi T."/>
            <person name="Morono Y."/>
            <person name="Uchiyama I."/>
            <person name="Ito T."/>
            <person name="Fujiyama A."/>
            <person name="Inagaki F."/>
            <person name="Takami H."/>
        </authorList>
    </citation>
    <scope>NUCLEOTIDE SEQUENCE</scope>
    <source>
        <strain evidence="3">Expedition CK06-06</strain>
    </source>
</reference>